<dbReference type="GeneID" id="30201187"/>
<dbReference type="AlphaFoldDB" id="A0A1E3NW31"/>
<dbReference type="Proteomes" id="UP000094112">
    <property type="component" value="Unassembled WGS sequence"/>
</dbReference>
<feature type="transmembrane region" description="Helical" evidence="1">
    <location>
        <begin position="24"/>
        <end position="42"/>
    </location>
</feature>
<dbReference type="RefSeq" id="XP_019036530.1">
    <property type="nucleotide sequence ID" value="XM_019183941.1"/>
</dbReference>
<sequence length="264" mass="29582">MTLHRHSNALFPEDAFDVTTSDQIFVQGISMFGFLLTVVLSVNGKLKKIFYSLFKCSPHHLFTQTTISNNTAHGINQISPPTSETEWVSKTNDLGSYYSGIKDLIPYPALLVPFLAYYFKKKHLFSFLKTSIINFVSRNVEYLDDLMTPVELTDFVDDVGSLERDKILTEYVHISVKSPVEVGKPVQESTSPENSSSSSINNYSIPIHATGAFNSLSFRLNREIKSSHLTLPYSLSTIFQTQDQGTKSSIDEQNGHQELVSAII</sequence>
<keyword evidence="3" id="KW-1185">Reference proteome</keyword>
<evidence type="ECO:0000313" key="2">
    <source>
        <dbReference type="EMBL" id="ODQ57323.1"/>
    </source>
</evidence>
<keyword evidence="1" id="KW-0472">Membrane</keyword>
<gene>
    <name evidence="2" type="ORF">WICANDRAFT_65580</name>
</gene>
<evidence type="ECO:0000256" key="1">
    <source>
        <dbReference type="SAM" id="Phobius"/>
    </source>
</evidence>
<keyword evidence="1" id="KW-0812">Transmembrane</keyword>
<accession>A0A1E3NW31</accession>
<name>A0A1E3NW31_WICAA</name>
<proteinExistence type="predicted"/>
<reference evidence="2 3" key="1">
    <citation type="journal article" date="2016" name="Proc. Natl. Acad. Sci. U.S.A.">
        <title>Comparative genomics of biotechnologically important yeasts.</title>
        <authorList>
            <person name="Riley R."/>
            <person name="Haridas S."/>
            <person name="Wolfe K.H."/>
            <person name="Lopes M.R."/>
            <person name="Hittinger C.T."/>
            <person name="Goeker M."/>
            <person name="Salamov A.A."/>
            <person name="Wisecaver J.H."/>
            <person name="Long T.M."/>
            <person name="Calvey C.H."/>
            <person name="Aerts A.L."/>
            <person name="Barry K.W."/>
            <person name="Choi C."/>
            <person name="Clum A."/>
            <person name="Coughlan A.Y."/>
            <person name="Deshpande S."/>
            <person name="Douglass A.P."/>
            <person name="Hanson S.J."/>
            <person name="Klenk H.-P."/>
            <person name="LaButti K.M."/>
            <person name="Lapidus A."/>
            <person name="Lindquist E.A."/>
            <person name="Lipzen A.M."/>
            <person name="Meier-Kolthoff J.P."/>
            <person name="Ohm R.A."/>
            <person name="Otillar R.P."/>
            <person name="Pangilinan J.L."/>
            <person name="Peng Y."/>
            <person name="Rokas A."/>
            <person name="Rosa C.A."/>
            <person name="Scheuner C."/>
            <person name="Sibirny A.A."/>
            <person name="Slot J.C."/>
            <person name="Stielow J.B."/>
            <person name="Sun H."/>
            <person name="Kurtzman C.P."/>
            <person name="Blackwell M."/>
            <person name="Grigoriev I.V."/>
            <person name="Jeffries T.W."/>
        </authorList>
    </citation>
    <scope>NUCLEOTIDE SEQUENCE [LARGE SCALE GENOMIC DNA]</scope>
    <source>
        <strain evidence="3">ATCC 58044 / CBS 1984 / NCYC 433 / NRRL Y-366-8</strain>
    </source>
</reference>
<organism evidence="2 3">
    <name type="scientific">Wickerhamomyces anomalus (strain ATCC 58044 / CBS 1984 / NCYC 433 / NRRL Y-366-8)</name>
    <name type="common">Yeast</name>
    <name type="synonym">Hansenula anomala</name>
    <dbReference type="NCBI Taxonomy" id="683960"/>
    <lineage>
        <taxon>Eukaryota</taxon>
        <taxon>Fungi</taxon>
        <taxon>Dikarya</taxon>
        <taxon>Ascomycota</taxon>
        <taxon>Saccharomycotina</taxon>
        <taxon>Saccharomycetes</taxon>
        <taxon>Phaffomycetales</taxon>
        <taxon>Wickerhamomycetaceae</taxon>
        <taxon>Wickerhamomyces</taxon>
    </lineage>
</organism>
<protein>
    <submittedName>
        <fullName evidence="2">Uncharacterized protein</fullName>
    </submittedName>
</protein>
<keyword evidence="1" id="KW-1133">Transmembrane helix</keyword>
<dbReference type="EMBL" id="KV454214">
    <property type="protein sequence ID" value="ODQ57323.1"/>
    <property type="molecule type" value="Genomic_DNA"/>
</dbReference>
<evidence type="ECO:0000313" key="3">
    <source>
        <dbReference type="Proteomes" id="UP000094112"/>
    </source>
</evidence>